<gene>
    <name evidence="2" type="ORF">H9661_08990</name>
</gene>
<proteinExistence type="predicted"/>
<dbReference type="EMBL" id="JACSRA010000011">
    <property type="protein sequence ID" value="MBD7911489.1"/>
    <property type="molecule type" value="Genomic_DNA"/>
</dbReference>
<name>A0ABR8PTJ5_9CLOT</name>
<keyword evidence="3" id="KW-1185">Reference proteome</keyword>
<sequence length="158" mass="16833">MVQGILYVLAAVLTIISFIKDKEKTKKALIKGWKAFEGILPMVLCVMTAVGISLSFVNEDTIVNFIGPSSGIIGVLLSTLIGAVTMMAGFIAFPLGAILIDKGAGVPQVGAFVSAIMMIGLLTIPLEEKYWGKKATLMRNLFGVVVALMVAMALEILW</sequence>
<keyword evidence="1" id="KW-0812">Transmembrane</keyword>
<reference evidence="2 3" key="1">
    <citation type="submission" date="2020-08" db="EMBL/GenBank/DDBJ databases">
        <title>A Genomic Blueprint of the Chicken Gut Microbiome.</title>
        <authorList>
            <person name="Gilroy R."/>
            <person name="Ravi A."/>
            <person name="Getino M."/>
            <person name="Pursley I."/>
            <person name="Horton D.L."/>
            <person name="Alikhan N.-F."/>
            <person name="Baker D."/>
            <person name="Gharbi K."/>
            <person name="Hall N."/>
            <person name="Watson M."/>
            <person name="Adriaenssens E.M."/>
            <person name="Foster-Nyarko E."/>
            <person name="Jarju S."/>
            <person name="Secka A."/>
            <person name="Antonio M."/>
            <person name="Oren A."/>
            <person name="Chaudhuri R."/>
            <person name="La Ragione R.M."/>
            <person name="Hildebrand F."/>
            <person name="Pallen M.J."/>
        </authorList>
    </citation>
    <scope>NUCLEOTIDE SEQUENCE [LARGE SCALE GENOMIC DNA]</scope>
    <source>
        <strain evidence="2 3">Sa3CVN1</strain>
    </source>
</reference>
<feature type="transmembrane region" description="Helical" evidence="1">
    <location>
        <begin position="35"/>
        <end position="57"/>
    </location>
</feature>
<feature type="transmembrane region" description="Helical" evidence="1">
    <location>
        <begin position="69"/>
        <end position="93"/>
    </location>
</feature>
<keyword evidence="1" id="KW-0472">Membrane</keyword>
<feature type="transmembrane region" description="Helical" evidence="1">
    <location>
        <begin position="137"/>
        <end position="157"/>
    </location>
</feature>
<evidence type="ECO:0000313" key="3">
    <source>
        <dbReference type="Proteomes" id="UP000627781"/>
    </source>
</evidence>
<accession>A0ABR8PTJ5</accession>
<feature type="transmembrane region" description="Helical" evidence="1">
    <location>
        <begin position="105"/>
        <end position="125"/>
    </location>
</feature>
<dbReference type="Proteomes" id="UP000627781">
    <property type="component" value="Unassembled WGS sequence"/>
</dbReference>
<evidence type="ECO:0000313" key="2">
    <source>
        <dbReference type="EMBL" id="MBD7911489.1"/>
    </source>
</evidence>
<comment type="caution">
    <text evidence="2">The sequence shown here is derived from an EMBL/GenBank/DDBJ whole genome shotgun (WGS) entry which is preliminary data.</text>
</comment>
<protein>
    <submittedName>
        <fullName evidence="2">Permease</fullName>
    </submittedName>
</protein>
<evidence type="ECO:0000256" key="1">
    <source>
        <dbReference type="SAM" id="Phobius"/>
    </source>
</evidence>
<keyword evidence="1" id="KW-1133">Transmembrane helix</keyword>
<dbReference type="RefSeq" id="WP_143317311.1">
    <property type="nucleotide sequence ID" value="NZ_JACSRA010000011.1"/>
</dbReference>
<feature type="transmembrane region" description="Helical" evidence="1">
    <location>
        <begin position="6"/>
        <end position="23"/>
    </location>
</feature>
<organism evidence="2 3">
    <name type="scientific">Clostridium cibarium</name>
    <dbReference type="NCBI Taxonomy" id="2762247"/>
    <lineage>
        <taxon>Bacteria</taxon>
        <taxon>Bacillati</taxon>
        <taxon>Bacillota</taxon>
        <taxon>Clostridia</taxon>
        <taxon>Eubacteriales</taxon>
        <taxon>Clostridiaceae</taxon>
        <taxon>Clostridium</taxon>
    </lineage>
</organism>